<dbReference type="InterPro" id="IPR004864">
    <property type="entry name" value="LEA_2"/>
</dbReference>
<dbReference type="GO" id="GO:0005886">
    <property type="term" value="C:plasma membrane"/>
    <property type="evidence" value="ECO:0007669"/>
    <property type="project" value="TreeGrafter"/>
</dbReference>
<feature type="domain" description="Late embryogenesis abundant protein LEA-2 subgroup" evidence="5">
    <location>
        <begin position="45"/>
        <end position="145"/>
    </location>
</feature>
<dbReference type="AlphaFoldDB" id="A0A5K0WV72"/>
<evidence type="ECO:0000256" key="2">
    <source>
        <dbReference type="ARBA" id="ARBA00022692"/>
    </source>
</evidence>
<dbReference type="PANTHER" id="PTHR31415">
    <property type="entry name" value="OS05G0367900 PROTEIN"/>
    <property type="match status" value="1"/>
</dbReference>
<keyword evidence="3" id="KW-1133">Transmembrane helix</keyword>
<protein>
    <recommendedName>
        <fullName evidence="5">Late embryogenesis abundant protein LEA-2 subgroup domain-containing protein</fullName>
    </recommendedName>
</protein>
<keyword evidence="2" id="KW-0812">Transmembrane</keyword>
<dbReference type="Gramene" id="NC10G0145030.1">
    <property type="protein sequence ID" value="NC10G0145030.1:cds"/>
    <property type="gene ID" value="NC10G0145030"/>
</dbReference>
<dbReference type="GO" id="GO:0009506">
    <property type="term" value="C:plasmodesma"/>
    <property type="evidence" value="ECO:0007669"/>
    <property type="project" value="TreeGrafter"/>
</dbReference>
<keyword evidence="4" id="KW-0472">Membrane</keyword>
<evidence type="ECO:0000313" key="6">
    <source>
        <dbReference type="EMBL" id="VVV57084.1"/>
    </source>
</evidence>
<comment type="subcellular location">
    <subcellularLocation>
        <location evidence="1">Membrane</location>
        <topology evidence="1">Single-pass membrane protein</topology>
    </subcellularLocation>
</comment>
<evidence type="ECO:0000256" key="1">
    <source>
        <dbReference type="ARBA" id="ARBA00004167"/>
    </source>
</evidence>
<dbReference type="GO" id="GO:0098542">
    <property type="term" value="P:defense response to other organism"/>
    <property type="evidence" value="ECO:0007669"/>
    <property type="project" value="InterPro"/>
</dbReference>
<name>A0A5K0WV72_9MAGN</name>
<organism evidence="6">
    <name type="scientific">Nymphaea colorata</name>
    <name type="common">pocket water lily</name>
    <dbReference type="NCBI Taxonomy" id="210225"/>
    <lineage>
        <taxon>Eukaryota</taxon>
        <taxon>Viridiplantae</taxon>
        <taxon>Streptophyta</taxon>
        <taxon>Embryophyta</taxon>
        <taxon>Tracheophyta</taxon>
        <taxon>Spermatophyta</taxon>
        <taxon>Magnoliopsida</taxon>
        <taxon>Nymphaeales</taxon>
        <taxon>Nymphaeaceae</taxon>
        <taxon>Nymphaea</taxon>
    </lineage>
</organism>
<dbReference type="PANTHER" id="PTHR31415:SF20">
    <property type="entry name" value="NDR1_HIN1-LIKE PROTEIN 26"/>
    <property type="match status" value="1"/>
</dbReference>
<gene>
    <name evidence="6" type="ORF">NYM_LOCUS4588</name>
</gene>
<proteinExistence type="predicted"/>
<evidence type="ECO:0000259" key="5">
    <source>
        <dbReference type="Pfam" id="PF03168"/>
    </source>
</evidence>
<evidence type="ECO:0000256" key="3">
    <source>
        <dbReference type="ARBA" id="ARBA00022989"/>
    </source>
</evidence>
<accession>A0A5K0WV72</accession>
<dbReference type="EMBL" id="LR721775">
    <property type="protein sequence ID" value="VVV57084.1"/>
    <property type="molecule type" value="Genomic_DNA"/>
</dbReference>
<dbReference type="InterPro" id="IPR044839">
    <property type="entry name" value="NDR1-like"/>
</dbReference>
<sequence length="173" mass="19198">MIVLLIWYAVHPSKPQFSLQDAVIYQMNLSSEHLLTSAMQVTLVSKNPNQRIGIYYDKLGAYASYKGQQITMQSFFPPFYQGHEDVNVLSSWLAGNLVPVSPSFAYDMGTDQPAGGFLLNVKLAGRVRWKVATWTSGHYNLEVKCEAFMAYTKYSASGSPVSLMPGSQCHSSV</sequence>
<dbReference type="Pfam" id="PF03168">
    <property type="entry name" value="LEA_2"/>
    <property type="match status" value="1"/>
</dbReference>
<evidence type="ECO:0000256" key="4">
    <source>
        <dbReference type="ARBA" id="ARBA00023136"/>
    </source>
</evidence>
<reference evidence="6" key="1">
    <citation type="submission" date="2019-09" db="EMBL/GenBank/DDBJ databases">
        <authorList>
            <person name="Zhang L."/>
        </authorList>
    </citation>
    <scope>NUCLEOTIDE SEQUENCE</scope>
</reference>